<sequence length="374" mass="41828">MSDGRLTALFPTFPNPASNQPVFAEVSPHDDELMTQAVPQVSCQQALAIARQEYGLSGQMSLLQGERDVNFCLTVTSDERYMLKVINAAEPADVSDFQTALLLHLARHAPELPVPRIRLTKAGQPETGVEIDGVLLRVRLVSYLAGTPQHLASPSTALMPQLGDTLAQLDNALHSFTHPAANRALLWDISRAAQVRPYLDFVSEPQQYQYLQRIFDRYDSQVAPLLTTLRRQVIHNDLNPHNVLVDGSSPTRVNGIIDFGDAVFAPLICEVATALAYQFGEGQDLLEHVVPFVAAYHQRIPLAPEEIALLPDLIATRMALTLTIAQWRASRYPDNREYLLRNVPRCWHNLQRIATYSHAQFVTRLQQVCLENEQ</sequence>
<dbReference type="InterPro" id="IPR050249">
    <property type="entry name" value="Pseudomonas-type_ThrB"/>
</dbReference>
<comment type="caution">
    <text evidence="10">The sequence shown here is derived from an EMBL/GenBank/DDBJ whole genome shotgun (WGS) entry which is preliminary data.</text>
</comment>
<evidence type="ECO:0000256" key="6">
    <source>
        <dbReference type="ARBA" id="ARBA00037368"/>
    </source>
</evidence>
<dbReference type="InterPro" id="IPR002575">
    <property type="entry name" value="Aminoglycoside_PTrfase"/>
</dbReference>
<evidence type="ECO:0000256" key="8">
    <source>
        <dbReference type="ARBA" id="ARBA00040505"/>
    </source>
</evidence>
<dbReference type="SUPFAM" id="SSF56112">
    <property type="entry name" value="Protein kinase-like (PK-like)"/>
    <property type="match status" value="1"/>
</dbReference>
<keyword evidence="4" id="KW-0418">Kinase</keyword>
<dbReference type="Proteomes" id="UP000032874">
    <property type="component" value="Unassembled WGS sequence"/>
</dbReference>
<evidence type="ECO:0000259" key="9">
    <source>
        <dbReference type="Pfam" id="PF01636"/>
    </source>
</evidence>
<evidence type="ECO:0000313" key="11">
    <source>
        <dbReference type="Proteomes" id="UP000032874"/>
    </source>
</evidence>
<evidence type="ECO:0000256" key="7">
    <source>
        <dbReference type="ARBA" id="ARBA00038873"/>
    </source>
</evidence>
<evidence type="ECO:0000256" key="2">
    <source>
        <dbReference type="ARBA" id="ARBA00022490"/>
    </source>
</evidence>
<dbReference type="GO" id="GO:0047992">
    <property type="term" value="F:hydroxylysine kinase activity"/>
    <property type="evidence" value="ECO:0007669"/>
    <property type="project" value="UniProtKB-EC"/>
</dbReference>
<keyword evidence="3 10" id="KW-0808">Transferase</keyword>
<reference evidence="10 11" key="1">
    <citation type="submission" date="2014-08" db="EMBL/GenBank/DDBJ databases">
        <title>Genome sequences of NCPPB Pectobacterium isolates.</title>
        <authorList>
            <person name="Glover R.H."/>
            <person name="Sapp M."/>
            <person name="Elphinstone J."/>
        </authorList>
    </citation>
    <scope>NUCLEOTIDE SEQUENCE [LARGE SCALE GENOMIC DNA]</scope>
    <source>
        <strain evidence="10 11">NCPPB 2795</strain>
    </source>
</reference>
<dbReference type="InterPro" id="IPR011009">
    <property type="entry name" value="Kinase-like_dom_sf"/>
</dbReference>
<dbReference type="AlphaFoldDB" id="A0A093S457"/>
<comment type="function">
    <text evidence="6">Catalyzes the GTP-dependent phosphorylation of 5-hydroxy-L-lysine.</text>
</comment>
<evidence type="ECO:0000256" key="3">
    <source>
        <dbReference type="ARBA" id="ARBA00022679"/>
    </source>
</evidence>
<name>A0A093S457_9GAMM</name>
<dbReference type="Pfam" id="PF01636">
    <property type="entry name" value="APH"/>
    <property type="match status" value="1"/>
</dbReference>
<evidence type="ECO:0000256" key="5">
    <source>
        <dbReference type="ARBA" id="ARBA00036820"/>
    </source>
</evidence>
<dbReference type="GO" id="GO:0005737">
    <property type="term" value="C:cytoplasm"/>
    <property type="evidence" value="ECO:0007669"/>
    <property type="project" value="UniProtKB-SubCell"/>
</dbReference>
<protein>
    <recommendedName>
        <fullName evidence="8">Hydroxylysine kinase</fullName>
        <ecNumber evidence="7">2.7.1.81</ecNumber>
    </recommendedName>
</protein>
<evidence type="ECO:0000256" key="4">
    <source>
        <dbReference type="ARBA" id="ARBA00022777"/>
    </source>
</evidence>
<organism evidence="10 11">
    <name type="scientific">Pectobacterium betavasculorum</name>
    <dbReference type="NCBI Taxonomy" id="55207"/>
    <lineage>
        <taxon>Bacteria</taxon>
        <taxon>Pseudomonadati</taxon>
        <taxon>Pseudomonadota</taxon>
        <taxon>Gammaproteobacteria</taxon>
        <taxon>Enterobacterales</taxon>
        <taxon>Pectobacteriaceae</taxon>
        <taxon>Pectobacterium</taxon>
    </lineage>
</organism>
<comment type="subcellular location">
    <subcellularLocation>
        <location evidence="1">Cytoplasm</location>
    </subcellularLocation>
</comment>
<accession>A0A093S457</accession>
<dbReference type="STRING" id="55207.KP22_05775"/>
<feature type="domain" description="Aminoglycoside phosphotransferase" evidence="9">
    <location>
        <begin position="70"/>
        <end position="284"/>
    </location>
</feature>
<evidence type="ECO:0000256" key="1">
    <source>
        <dbReference type="ARBA" id="ARBA00004496"/>
    </source>
</evidence>
<keyword evidence="2" id="KW-0963">Cytoplasm</keyword>
<dbReference type="EC" id="2.7.1.81" evidence="7"/>
<dbReference type="PANTHER" id="PTHR21064:SF1">
    <property type="entry name" value="HYDROXYLYSINE KINASE"/>
    <property type="match status" value="1"/>
</dbReference>
<dbReference type="Gene3D" id="3.90.1200.10">
    <property type="match status" value="1"/>
</dbReference>
<dbReference type="EMBL" id="JQHM01000001">
    <property type="protein sequence ID" value="KFX07599.1"/>
    <property type="molecule type" value="Genomic_DNA"/>
</dbReference>
<proteinExistence type="predicted"/>
<comment type="catalytic activity">
    <reaction evidence="5">
        <text>(5R)-5-hydroxy-L-lysine + GTP = (5R)-5-phosphooxy-L-lysine + GDP + H(+)</text>
        <dbReference type="Rhea" id="RHEA:19049"/>
        <dbReference type="ChEBI" id="CHEBI:15378"/>
        <dbReference type="ChEBI" id="CHEBI:37565"/>
        <dbReference type="ChEBI" id="CHEBI:57882"/>
        <dbReference type="ChEBI" id="CHEBI:58189"/>
        <dbReference type="ChEBI" id="CHEBI:58357"/>
        <dbReference type="EC" id="2.7.1.81"/>
    </reaction>
</comment>
<gene>
    <name evidence="10" type="ORF">KP22_05775</name>
</gene>
<evidence type="ECO:0000313" key="10">
    <source>
        <dbReference type="EMBL" id="KFX07599.1"/>
    </source>
</evidence>
<dbReference type="RefSeq" id="WP_039322966.1">
    <property type="nucleotide sequence ID" value="NZ_JQHM01000001.1"/>
</dbReference>
<dbReference type="eggNOG" id="COG2334">
    <property type="taxonomic scope" value="Bacteria"/>
</dbReference>
<dbReference type="PANTHER" id="PTHR21064">
    <property type="entry name" value="AMINOGLYCOSIDE PHOSPHOTRANSFERASE DOMAIN-CONTAINING PROTEIN-RELATED"/>
    <property type="match status" value="1"/>
</dbReference>